<comment type="caution">
    <text evidence="2">The sequence shown here is derived from an EMBL/GenBank/DDBJ whole genome shotgun (WGS) entry which is preliminary data.</text>
</comment>
<proteinExistence type="predicted"/>
<dbReference type="AlphaFoldDB" id="A0AAN8WRT6"/>
<sequence>MLLLAFIVASCIYFIVHKNQTQGTANSDNAPPNISTNVPECAQKTRDECEGLAEQDRALKELGCSPKPIKMNTEDVLDKGDSLKEEKIVTKFVMVNKCQENSSYCPGN</sequence>
<gene>
    <name evidence="2" type="ORF">SK128_020643</name>
</gene>
<feature type="signal peptide" evidence="1">
    <location>
        <begin position="1"/>
        <end position="18"/>
    </location>
</feature>
<feature type="chain" id="PRO_5042901022" evidence="1">
    <location>
        <begin position="19"/>
        <end position="108"/>
    </location>
</feature>
<keyword evidence="3" id="KW-1185">Reference proteome</keyword>
<keyword evidence="1" id="KW-0732">Signal</keyword>
<dbReference type="Proteomes" id="UP001381693">
    <property type="component" value="Unassembled WGS sequence"/>
</dbReference>
<protein>
    <submittedName>
        <fullName evidence="2">Uncharacterized protein</fullName>
    </submittedName>
</protein>
<accession>A0AAN8WRT6</accession>
<evidence type="ECO:0000313" key="2">
    <source>
        <dbReference type="EMBL" id="KAK7065134.1"/>
    </source>
</evidence>
<name>A0AAN8WRT6_HALRR</name>
<evidence type="ECO:0000256" key="1">
    <source>
        <dbReference type="SAM" id="SignalP"/>
    </source>
</evidence>
<organism evidence="2 3">
    <name type="scientific">Halocaridina rubra</name>
    <name type="common">Hawaiian red shrimp</name>
    <dbReference type="NCBI Taxonomy" id="373956"/>
    <lineage>
        <taxon>Eukaryota</taxon>
        <taxon>Metazoa</taxon>
        <taxon>Ecdysozoa</taxon>
        <taxon>Arthropoda</taxon>
        <taxon>Crustacea</taxon>
        <taxon>Multicrustacea</taxon>
        <taxon>Malacostraca</taxon>
        <taxon>Eumalacostraca</taxon>
        <taxon>Eucarida</taxon>
        <taxon>Decapoda</taxon>
        <taxon>Pleocyemata</taxon>
        <taxon>Caridea</taxon>
        <taxon>Atyoidea</taxon>
        <taxon>Atyidae</taxon>
        <taxon>Halocaridina</taxon>
    </lineage>
</organism>
<feature type="non-terminal residue" evidence="2">
    <location>
        <position position="108"/>
    </location>
</feature>
<reference evidence="2 3" key="1">
    <citation type="submission" date="2023-11" db="EMBL/GenBank/DDBJ databases">
        <title>Halocaridina rubra genome assembly.</title>
        <authorList>
            <person name="Smith C."/>
        </authorList>
    </citation>
    <scope>NUCLEOTIDE SEQUENCE [LARGE SCALE GENOMIC DNA]</scope>
    <source>
        <strain evidence="2">EP-1</strain>
        <tissue evidence="2">Whole</tissue>
    </source>
</reference>
<evidence type="ECO:0000313" key="3">
    <source>
        <dbReference type="Proteomes" id="UP001381693"/>
    </source>
</evidence>
<dbReference type="EMBL" id="JAXCGZ010020872">
    <property type="protein sequence ID" value="KAK7065134.1"/>
    <property type="molecule type" value="Genomic_DNA"/>
</dbReference>